<keyword evidence="7" id="KW-1003">Cell membrane</keyword>
<protein>
    <recommendedName>
        <fullName evidence="6">Oxygen sensor histidine kinase NreB</fullName>
        <ecNumber evidence="5">2.7.13.3</ecNumber>
    </recommendedName>
    <alternativeName>
        <fullName evidence="20">Nitrogen regulation protein B</fullName>
    </alternativeName>
</protein>
<dbReference type="PROSITE" id="PS50109">
    <property type="entry name" value="HIS_KIN"/>
    <property type="match status" value="1"/>
</dbReference>
<evidence type="ECO:0000256" key="21">
    <source>
        <dbReference type="SAM" id="Coils"/>
    </source>
</evidence>
<dbReference type="InterPro" id="IPR003594">
    <property type="entry name" value="HATPase_dom"/>
</dbReference>
<sequence length="487" mass="54025">MASAVQAPPRSWFRRLFASRESEGLTGLSFRVKLTLLTLLPLVVMTASLTVIGMDQTTRLSRAQVDILNSALLEARKAELRNYMELGYTAVRQLYENAAADDAIAQERVAELLRNIEYGEDGYFFVYGYDGVNIVHPRLPELEGQQLYEFRDEDGNLLIQALIERAREGGGFTEYRWDKPSGGDSVAKLGYSIGLDRWGWMVGTGVYLDDLEYAVSSMEQRVVDNARHTILSLGAITMLALVLIAVTGLAVNISEGRLANRRLVLMAQKTVSFQEKERCRISRELHDGINQLLVSARYKLERLEAAVEQDDNRAASAQLAAVDRILETGIADLRRMARDLRPSVLDDLGLKAGINTLTADLAERRGLQVSFDCRLADRRWPSTLETALYRIVQEALANIEKHCVDVSQVAVRLRQSLGAVHLEIEDDGGGFDVEAAMRGPSGNSGLGLRNMRDRAELLGGRMRISSRIGRGTAIHVHLPIDAKEVTA</sequence>
<keyword evidence="21" id="KW-0175">Coiled coil</keyword>
<evidence type="ECO:0000256" key="17">
    <source>
        <dbReference type="ARBA" id="ARBA00023014"/>
    </source>
</evidence>
<dbReference type="PIRSF" id="PIRSF037314">
    <property type="entry name" value="STHK_MctS"/>
    <property type="match status" value="1"/>
</dbReference>
<dbReference type="SMART" id="SM01049">
    <property type="entry name" value="Cache_2"/>
    <property type="match status" value="1"/>
</dbReference>
<evidence type="ECO:0000256" key="7">
    <source>
        <dbReference type="ARBA" id="ARBA00022475"/>
    </source>
</evidence>
<dbReference type="GO" id="GO:0005886">
    <property type="term" value="C:plasma membrane"/>
    <property type="evidence" value="ECO:0007669"/>
    <property type="project" value="UniProtKB-SubCell"/>
</dbReference>
<dbReference type="GO" id="GO:0046983">
    <property type="term" value="F:protein dimerization activity"/>
    <property type="evidence" value="ECO:0007669"/>
    <property type="project" value="InterPro"/>
</dbReference>
<keyword evidence="17" id="KW-0411">Iron-sulfur</keyword>
<dbReference type="InterPro" id="IPR036890">
    <property type="entry name" value="HATPase_C_sf"/>
</dbReference>
<dbReference type="GO" id="GO:0051539">
    <property type="term" value="F:4 iron, 4 sulfur cluster binding"/>
    <property type="evidence" value="ECO:0007669"/>
    <property type="project" value="UniProtKB-KW"/>
</dbReference>
<evidence type="ECO:0000256" key="20">
    <source>
        <dbReference type="ARBA" id="ARBA00030800"/>
    </source>
</evidence>
<comment type="subcellular location">
    <subcellularLocation>
        <location evidence="4">Cell membrane</location>
        <topology evidence="4">Multi-pass membrane protein</topology>
    </subcellularLocation>
    <subcellularLocation>
        <location evidence="3">Cytoplasm</location>
    </subcellularLocation>
</comment>
<dbReference type="InterPro" id="IPR005467">
    <property type="entry name" value="His_kinase_dom"/>
</dbReference>
<dbReference type="PANTHER" id="PTHR24421">
    <property type="entry name" value="NITRATE/NITRITE SENSOR PROTEIN NARX-RELATED"/>
    <property type="match status" value="1"/>
</dbReference>
<evidence type="ECO:0000256" key="16">
    <source>
        <dbReference type="ARBA" id="ARBA00023012"/>
    </source>
</evidence>
<dbReference type="RefSeq" id="WP_116303361.1">
    <property type="nucleotide sequence ID" value="NZ_NFZV01000020.1"/>
</dbReference>
<gene>
    <name evidence="24" type="ORF">CAL65_21185</name>
</gene>
<evidence type="ECO:0000256" key="12">
    <source>
        <dbReference type="ARBA" id="ARBA00022723"/>
    </source>
</evidence>
<dbReference type="EC" id="2.7.13.3" evidence="5"/>
<dbReference type="Pfam" id="PF17200">
    <property type="entry name" value="sCache_2"/>
    <property type="match status" value="1"/>
</dbReference>
<keyword evidence="9" id="KW-0963">Cytoplasm</keyword>
<evidence type="ECO:0000256" key="15">
    <source>
        <dbReference type="ARBA" id="ARBA00023004"/>
    </source>
</evidence>
<dbReference type="GO" id="GO:0046872">
    <property type="term" value="F:metal ion binding"/>
    <property type="evidence" value="ECO:0007669"/>
    <property type="project" value="UniProtKB-KW"/>
</dbReference>
<evidence type="ECO:0000256" key="13">
    <source>
        <dbReference type="ARBA" id="ARBA00022777"/>
    </source>
</evidence>
<dbReference type="Pfam" id="PF02518">
    <property type="entry name" value="HATPase_c"/>
    <property type="match status" value="1"/>
</dbReference>
<dbReference type="GO" id="GO:0000155">
    <property type="term" value="F:phosphorelay sensor kinase activity"/>
    <property type="evidence" value="ECO:0007669"/>
    <property type="project" value="InterPro"/>
</dbReference>
<comment type="caution">
    <text evidence="24">The sequence shown here is derived from an EMBL/GenBank/DDBJ whole genome shotgun (WGS) entry which is preliminary data.</text>
</comment>
<evidence type="ECO:0000256" key="8">
    <source>
        <dbReference type="ARBA" id="ARBA00022485"/>
    </source>
</evidence>
<keyword evidence="25" id="KW-1185">Reference proteome</keyword>
<dbReference type="SMART" id="SM00387">
    <property type="entry name" value="HATPase_c"/>
    <property type="match status" value="1"/>
</dbReference>
<evidence type="ECO:0000256" key="22">
    <source>
        <dbReference type="SAM" id="Phobius"/>
    </source>
</evidence>
<feature type="transmembrane region" description="Helical" evidence="22">
    <location>
        <begin position="230"/>
        <end position="251"/>
    </location>
</feature>
<feature type="transmembrane region" description="Helical" evidence="22">
    <location>
        <begin position="34"/>
        <end position="54"/>
    </location>
</feature>
<feature type="domain" description="Histidine kinase" evidence="23">
    <location>
        <begin position="280"/>
        <end position="482"/>
    </location>
</feature>
<dbReference type="OrthoDB" id="9811306at2"/>
<evidence type="ECO:0000256" key="4">
    <source>
        <dbReference type="ARBA" id="ARBA00004651"/>
    </source>
</evidence>
<dbReference type="Proteomes" id="UP000256763">
    <property type="component" value="Unassembled WGS sequence"/>
</dbReference>
<accession>A0A3E0WJ40</accession>
<dbReference type="InterPro" id="IPR004358">
    <property type="entry name" value="Sig_transdc_His_kin-like_C"/>
</dbReference>
<dbReference type="InterPro" id="IPR011712">
    <property type="entry name" value="Sig_transdc_His_kin_sub3_dim/P"/>
</dbReference>
<dbReference type="InterPro" id="IPR033480">
    <property type="entry name" value="sCache_2"/>
</dbReference>
<dbReference type="Gene3D" id="3.30.450.20">
    <property type="entry name" value="PAS domain"/>
    <property type="match status" value="1"/>
</dbReference>
<dbReference type="GO" id="GO:0005737">
    <property type="term" value="C:cytoplasm"/>
    <property type="evidence" value="ECO:0007669"/>
    <property type="project" value="UniProtKB-SubCell"/>
</dbReference>
<evidence type="ECO:0000256" key="5">
    <source>
        <dbReference type="ARBA" id="ARBA00012438"/>
    </source>
</evidence>
<comment type="cofactor">
    <cofactor evidence="2">
        <name>[4Fe-4S] cluster</name>
        <dbReference type="ChEBI" id="CHEBI:49883"/>
    </cofactor>
</comment>
<evidence type="ECO:0000256" key="9">
    <source>
        <dbReference type="ARBA" id="ARBA00022490"/>
    </source>
</evidence>
<dbReference type="Gene3D" id="3.30.565.10">
    <property type="entry name" value="Histidine kinase-like ATPase, C-terminal domain"/>
    <property type="match status" value="1"/>
</dbReference>
<dbReference type="Gene3D" id="1.20.5.1930">
    <property type="match status" value="1"/>
</dbReference>
<keyword evidence="11 22" id="KW-0812">Transmembrane</keyword>
<evidence type="ECO:0000256" key="1">
    <source>
        <dbReference type="ARBA" id="ARBA00000085"/>
    </source>
</evidence>
<dbReference type="PANTHER" id="PTHR24421:SF59">
    <property type="entry name" value="OXYGEN SENSOR HISTIDINE KINASE NREB"/>
    <property type="match status" value="1"/>
</dbReference>
<keyword evidence="8" id="KW-0004">4Fe-4S</keyword>
<dbReference type="EMBL" id="NFZW01000038">
    <property type="protein sequence ID" value="RFA31885.1"/>
    <property type="molecule type" value="Genomic_DNA"/>
</dbReference>
<dbReference type="PRINTS" id="PR00344">
    <property type="entry name" value="BCTRLSENSOR"/>
</dbReference>
<evidence type="ECO:0000313" key="24">
    <source>
        <dbReference type="EMBL" id="RFA31885.1"/>
    </source>
</evidence>
<dbReference type="AlphaFoldDB" id="A0A3E0WJ40"/>
<dbReference type="InterPro" id="IPR050482">
    <property type="entry name" value="Sensor_HK_TwoCompSys"/>
</dbReference>
<evidence type="ECO:0000256" key="3">
    <source>
        <dbReference type="ARBA" id="ARBA00004496"/>
    </source>
</evidence>
<evidence type="ECO:0000256" key="6">
    <source>
        <dbReference type="ARBA" id="ARBA00017322"/>
    </source>
</evidence>
<evidence type="ECO:0000256" key="14">
    <source>
        <dbReference type="ARBA" id="ARBA00022989"/>
    </source>
</evidence>
<comment type="function">
    <text evidence="19">Member of the two-component regulatory system NreB/NreC involved in the control of dissimilatory nitrate/nitrite reduction in response to oxygen. NreB functions as a direct oxygen sensor histidine kinase which is autophosphorylated, in the absence of oxygen, probably at the conserved histidine residue, and transfers its phosphate group probably to a conserved aspartate residue of NreC. NreB/NreC activates the expression of the nitrate (narGHJI) and nitrite (nir) reductase operons, as well as the putative nitrate transporter gene narT.</text>
</comment>
<keyword evidence="16" id="KW-0902">Two-component regulatory system</keyword>
<keyword evidence="18 22" id="KW-0472">Membrane</keyword>
<evidence type="ECO:0000256" key="19">
    <source>
        <dbReference type="ARBA" id="ARBA00024827"/>
    </source>
</evidence>
<feature type="coiled-coil region" evidence="21">
    <location>
        <begin position="293"/>
        <end position="320"/>
    </location>
</feature>
<organism evidence="24 25">
    <name type="scientific">Alkalilimnicola ehrlichii</name>
    <dbReference type="NCBI Taxonomy" id="351052"/>
    <lineage>
        <taxon>Bacteria</taxon>
        <taxon>Pseudomonadati</taxon>
        <taxon>Pseudomonadota</taxon>
        <taxon>Gammaproteobacteria</taxon>
        <taxon>Chromatiales</taxon>
        <taxon>Ectothiorhodospiraceae</taxon>
        <taxon>Alkalilimnicola</taxon>
    </lineage>
</organism>
<keyword evidence="12" id="KW-0479">Metal-binding</keyword>
<dbReference type="Pfam" id="PF07730">
    <property type="entry name" value="HisKA_3"/>
    <property type="match status" value="1"/>
</dbReference>
<evidence type="ECO:0000256" key="11">
    <source>
        <dbReference type="ARBA" id="ARBA00022692"/>
    </source>
</evidence>
<keyword evidence="14 22" id="KW-1133">Transmembrane helix</keyword>
<evidence type="ECO:0000256" key="2">
    <source>
        <dbReference type="ARBA" id="ARBA00001966"/>
    </source>
</evidence>
<keyword evidence="13" id="KW-0418">Kinase</keyword>
<comment type="catalytic activity">
    <reaction evidence="1">
        <text>ATP + protein L-histidine = ADP + protein N-phospho-L-histidine.</text>
        <dbReference type="EC" id="2.7.13.3"/>
    </reaction>
</comment>
<evidence type="ECO:0000256" key="10">
    <source>
        <dbReference type="ARBA" id="ARBA00022679"/>
    </source>
</evidence>
<dbReference type="SUPFAM" id="SSF55874">
    <property type="entry name" value="ATPase domain of HSP90 chaperone/DNA topoisomerase II/histidine kinase"/>
    <property type="match status" value="1"/>
</dbReference>
<evidence type="ECO:0000313" key="25">
    <source>
        <dbReference type="Proteomes" id="UP000256763"/>
    </source>
</evidence>
<keyword evidence="10" id="KW-0808">Transferase</keyword>
<proteinExistence type="predicted"/>
<reference evidence="25" key="1">
    <citation type="submission" date="2017-05" db="EMBL/GenBank/DDBJ databases">
        <authorList>
            <person name="Sharma S."/>
            <person name="Sidhu C."/>
            <person name="Pinnaka A.K."/>
        </authorList>
    </citation>
    <scope>NUCLEOTIDE SEQUENCE [LARGE SCALE GENOMIC DNA]</scope>
    <source>
        <strain evidence="25">AK93</strain>
    </source>
</reference>
<evidence type="ECO:0000256" key="18">
    <source>
        <dbReference type="ARBA" id="ARBA00023136"/>
    </source>
</evidence>
<evidence type="ECO:0000259" key="23">
    <source>
        <dbReference type="PROSITE" id="PS50109"/>
    </source>
</evidence>
<dbReference type="CDD" id="cd16917">
    <property type="entry name" value="HATPase_UhpB-NarQ-NarX-like"/>
    <property type="match status" value="1"/>
</dbReference>
<name>A0A3E0WJ40_9GAMM</name>
<dbReference type="InterPro" id="IPR017171">
    <property type="entry name" value="Sig_transdc_His_kinase_MctS"/>
</dbReference>
<keyword evidence="15" id="KW-0408">Iron</keyword>